<evidence type="ECO:0000256" key="3">
    <source>
        <dbReference type="ARBA" id="ARBA00022679"/>
    </source>
</evidence>
<dbReference type="InterPro" id="IPR012341">
    <property type="entry name" value="6hp_glycosidase-like_sf"/>
</dbReference>
<dbReference type="InterPro" id="IPR008928">
    <property type="entry name" value="6-hairpin_glycosidase_sf"/>
</dbReference>
<dbReference type="SUPFAM" id="SSF48208">
    <property type="entry name" value="Six-hairpin glycosidases"/>
    <property type="match status" value="1"/>
</dbReference>
<dbReference type="InterPro" id="IPR037018">
    <property type="entry name" value="GH65_N"/>
</dbReference>
<sequence length="708" mass="79109">MQIEVKPYRLCVKGFSRRDEPWVGTLLTLSNGRIAVRGELELEPFDTGTLHAGYYLDVPLWRRELAQLPRINGVYVLCSGEPARPEKVERELDLREGLLRVRASLSCTAGNLRYTSTSAAHRRLKSLYMQRVELEGCSGELLVTLPIELASNPFVAGASVRHFDIAGFKFDGAWLSVLLEPKRGGKPIALTSFLRSTGCSELIPVSSAGALGFLVTGCSSRVTLERYTFVGETPQREEPLWDSLLRSHKAAWRELWEKIGLEVEGEDRIAGAITFYTYHLLQLIDEDSDSLMIPSRGLHGFGYRGHIFWDTDLYLALFLSALYPEAAKKVLKFRCKTLEAARAYAAQSGHKGARYPWESVDSGFEATPRHGLLLKENSCQCVDILTGEKEIHITADVAFAVDLYYKLTGDTHFMAECGLHILVESARFWASRVAWDPGKSAYVIRDVIGPDEYHVGVDNNYFTNVMAKLNLERAAHYVEEALSSKSSLLRAVAENLGVTRQEVEKWKEIAGRIFEGRREGLVVEQFEGYFDLEEGQLNSSYAPVRVPVEELEKLSQLKVIKQADVVLALLIQDLVSGVPKEVLEANYRYYLPRTTHESSLSLPIYAAVAISLKDENAGGLFSKVLDTDLGNLYGNTDDGFHVGAAGGLWYAILYGLLGLRLSHEELRFKPSCVDGIRRLSVNISYRGARLKVDLRCDGEPLLHKSFLT</sequence>
<dbReference type="GO" id="GO:0005975">
    <property type="term" value="P:carbohydrate metabolic process"/>
    <property type="evidence" value="ECO:0007669"/>
    <property type="project" value="InterPro"/>
</dbReference>
<name>A0A7C4H8D6_THEPE</name>
<dbReference type="Pfam" id="PF03632">
    <property type="entry name" value="Glyco_hydro_65m"/>
    <property type="match status" value="1"/>
</dbReference>
<organism evidence="7">
    <name type="scientific">Thermofilum pendens</name>
    <dbReference type="NCBI Taxonomy" id="2269"/>
    <lineage>
        <taxon>Archaea</taxon>
        <taxon>Thermoproteota</taxon>
        <taxon>Thermoprotei</taxon>
        <taxon>Thermofilales</taxon>
        <taxon>Thermofilaceae</taxon>
        <taxon>Thermofilum</taxon>
    </lineage>
</organism>
<keyword evidence="3" id="KW-0808">Transferase</keyword>
<dbReference type="PANTHER" id="PTHR11051:SF8">
    <property type="entry name" value="PROTEIN-GLUCOSYLGALACTOSYLHYDROXYLYSINE GLUCOSIDASE"/>
    <property type="match status" value="1"/>
</dbReference>
<keyword evidence="2" id="KW-0328">Glycosyltransferase</keyword>
<evidence type="ECO:0000256" key="2">
    <source>
        <dbReference type="ARBA" id="ARBA00022676"/>
    </source>
</evidence>
<dbReference type="SUPFAM" id="SSF74650">
    <property type="entry name" value="Galactose mutarotase-like"/>
    <property type="match status" value="1"/>
</dbReference>
<dbReference type="Pfam" id="PF03636">
    <property type="entry name" value="Glyco_hydro_65N"/>
    <property type="match status" value="1"/>
</dbReference>
<dbReference type="GO" id="GO:0016757">
    <property type="term" value="F:glycosyltransferase activity"/>
    <property type="evidence" value="ECO:0007669"/>
    <property type="project" value="UniProtKB-KW"/>
</dbReference>
<dbReference type="EMBL" id="DTBQ01000044">
    <property type="protein sequence ID" value="HGM46431.1"/>
    <property type="molecule type" value="Genomic_DNA"/>
</dbReference>
<dbReference type="Gene3D" id="2.60.420.10">
    <property type="entry name" value="Maltose phosphorylase, domain 3"/>
    <property type="match status" value="1"/>
</dbReference>
<reference evidence="7" key="1">
    <citation type="journal article" date="2020" name="mSystems">
        <title>Genome- and Community-Level Interaction Insights into Carbon Utilization and Element Cycling Functions of Hydrothermarchaeota in Hydrothermal Sediment.</title>
        <authorList>
            <person name="Zhou Z."/>
            <person name="Liu Y."/>
            <person name="Xu W."/>
            <person name="Pan J."/>
            <person name="Luo Z.H."/>
            <person name="Li M."/>
        </authorList>
    </citation>
    <scope>NUCLEOTIDE SEQUENCE</scope>
    <source>
        <strain evidence="7">SpSt-649</strain>
    </source>
</reference>
<evidence type="ECO:0000259" key="6">
    <source>
        <dbReference type="Pfam" id="PF03636"/>
    </source>
</evidence>
<dbReference type="GO" id="GO:0030246">
    <property type="term" value="F:carbohydrate binding"/>
    <property type="evidence" value="ECO:0007669"/>
    <property type="project" value="InterPro"/>
</dbReference>
<dbReference type="Gene3D" id="1.50.10.10">
    <property type="match status" value="1"/>
</dbReference>
<dbReference type="GO" id="GO:0004553">
    <property type="term" value="F:hydrolase activity, hydrolyzing O-glycosyl compounds"/>
    <property type="evidence" value="ECO:0007669"/>
    <property type="project" value="TreeGrafter"/>
</dbReference>
<comment type="caution">
    <text evidence="7">The sequence shown here is derived from an EMBL/GenBank/DDBJ whole genome shotgun (WGS) entry which is preliminary data.</text>
</comment>
<dbReference type="AlphaFoldDB" id="A0A7C4H8D6"/>
<evidence type="ECO:0000256" key="1">
    <source>
        <dbReference type="ARBA" id="ARBA00006768"/>
    </source>
</evidence>
<gene>
    <name evidence="7" type="ORF">ENU21_01585</name>
</gene>
<protein>
    <submittedName>
        <fullName evidence="7">Glycoside hydrolase family 65 protein</fullName>
    </submittedName>
</protein>
<feature type="domain" description="Glycoside hydrolase family 65 N-terminal" evidence="6">
    <location>
        <begin position="14"/>
        <end position="138"/>
    </location>
</feature>
<proteinExistence type="inferred from homology"/>
<evidence type="ECO:0000259" key="4">
    <source>
        <dbReference type="Pfam" id="PF03632"/>
    </source>
</evidence>
<feature type="domain" description="Glycoside hydrolase family 65 central catalytic" evidence="4">
    <location>
        <begin position="276"/>
        <end position="649"/>
    </location>
</feature>
<dbReference type="InterPro" id="IPR005196">
    <property type="entry name" value="Glyco_hydro_65_N"/>
</dbReference>
<dbReference type="Gene3D" id="2.70.98.40">
    <property type="entry name" value="Glycoside hydrolase, family 65, N-terminal domain"/>
    <property type="match status" value="1"/>
</dbReference>
<dbReference type="InterPro" id="IPR005195">
    <property type="entry name" value="Glyco_hydro_65_M"/>
</dbReference>
<feature type="domain" description="Glycoside hydrolase family 65 C-terminal" evidence="5">
    <location>
        <begin position="659"/>
        <end position="697"/>
    </location>
</feature>
<dbReference type="InterPro" id="IPR011013">
    <property type="entry name" value="Gal_mutarotase_sf_dom"/>
</dbReference>
<dbReference type="Pfam" id="PF03633">
    <property type="entry name" value="Glyco_hydro_65C"/>
    <property type="match status" value="1"/>
</dbReference>
<dbReference type="PIRSF" id="PIRSF036289">
    <property type="entry name" value="Glycosyl_hydrolase_malt_phosph"/>
    <property type="match status" value="1"/>
</dbReference>
<keyword evidence="7" id="KW-0378">Hydrolase</keyword>
<dbReference type="InterPro" id="IPR005194">
    <property type="entry name" value="Glyco_hydro_65_C"/>
</dbReference>
<accession>A0A7C4H8D6</accession>
<evidence type="ECO:0000259" key="5">
    <source>
        <dbReference type="Pfam" id="PF03633"/>
    </source>
</evidence>
<dbReference type="PANTHER" id="PTHR11051">
    <property type="entry name" value="GLYCOSYL HYDROLASE-RELATED"/>
    <property type="match status" value="1"/>
</dbReference>
<evidence type="ECO:0000313" key="7">
    <source>
        <dbReference type="EMBL" id="HGM46431.1"/>
    </source>
</evidence>
<comment type="similarity">
    <text evidence="1">Belongs to the glycosyl hydrolase 65 family.</text>
</comment>
<dbReference type="InterPro" id="IPR017045">
    <property type="entry name" value="Malt_Pase/Glycosyl_Hdrlase"/>
</dbReference>